<reference evidence="1 2" key="1">
    <citation type="submission" date="2016-07" db="EMBL/GenBank/DDBJ databases">
        <authorList>
            <person name="Sutton G."/>
            <person name="Brinkac L."/>
            <person name="Sanka R."/>
            <person name="Adams M."/>
            <person name="Lau E."/>
            <person name="Kumar A."/>
            <person name="Macaden R."/>
        </authorList>
    </citation>
    <scope>NUCLEOTIDE SEQUENCE [LARGE SCALE GENOMIC DNA]</scope>
    <source>
        <strain evidence="1 2">GA-0871</strain>
    </source>
</reference>
<sequence>MSSGAPPVIAKNTGTVWNVADDGLANTPMMRLNLPDDVPFPDRFTMEHWQYLHWSGKIAQIPYRLAPFPPMVHDPGDLNDQLVAWNIVDPVTGRLAEDAEQLFTDLTRDYSHAVFGQVTFPARAHDRSFDFPAEAKDWGLSDKVHIVPQVPFLITVCDNKRVTAAVSTAEALSVNTSECDRSDVPDACFAREILHMLDPSGLWGPRKIPAVRIPRTAADVFAADPVLGRIDGSRDENEYATAVARVARESGVPRATVTVLADLAKAPVVARLSMVAARVTAAGEDVSMGSATEVWLLGDEAGGMVARGPARDKNGYLMVQYCPATSTDLQELIGGLFDETAADPSELSEGLRKAWRNHLTHG</sequence>
<gene>
    <name evidence="1" type="ORF">A5742_17940</name>
</gene>
<organism evidence="1 2">
    <name type="scientific">Mycolicibacterium fortuitum</name>
    <name type="common">Mycobacterium fortuitum</name>
    <dbReference type="NCBI Taxonomy" id="1766"/>
    <lineage>
        <taxon>Bacteria</taxon>
        <taxon>Bacillati</taxon>
        <taxon>Actinomycetota</taxon>
        <taxon>Actinomycetes</taxon>
        <taxon>Mycobacteriales</taxon>
        <taxon>Mycobacteriaceae</taxon>
        <taxon>Mycolicibacterium</taxon>
    </lineage>
</organism>
<protein>
    <submittedName>
        <fullName evidence="1">Uncharacterized protein</fullName>
    </submittedName>
</protein>
<dbReference type="AlphaFoldDB" id="A0ABD6QU11"/>
<name>A0ABD6QU11_MYCFO</name>
<dbReference type="EMBL" id="MBER01000010">
    <property type="protein sequence ID" value="OMC52009.1"/>
    <property type="molecule type" value="Genomic_DNA"/>
</dbReference>
<accession>A0ABD6QU11</accession>
<comment type="caution">
    <text evidence="1">The sequence shown here is derived from an EMBL/GenBank/DDBJ whole genome shotgun (WGS) entry which is preliminary data.</text>
</comment>
<evidence type="ECO:0000313" key="2">
    <source>
        <dbReference type="Proteomes" id="UP000187001"/>
    </source>
</evidence>
<evidence type="ECO:0000313" key="1">
    <source>
        <dbReference type="EMBL" id="OMC52009.1"/>
    </source>
</evidence>
<proteinExistence type="predicted"/>
<dbReference type="Proteomes" id="UP000187001">
    <property type="component" value="Unassembled WGS sequence"/>
</dbReference>